<keyword evidence="2" id="KW-0732">Signal</keyword>
<name>A0A317XQX2_9BASI</name>
<feature type="domain" description="Ribophorin II C-terminal" evidence="3">
    <location>
        <begin position="241"/>
        <end position="335"/>
    </location>
</feature>
<dbReference type="FunCoup" id="A0A317XQX2">
    <property type="interactions" value="43"/>
</dbReference>
<dbReference type="OrthoDB" id="432292at2759"/>
<dbReference type="Proteomes" id="UP000246740">
    <property type="component" value="Unassembled WGS sequence"/>
</dbReference>
<evidence type="ECO:0000313" key="5">
    <source>
        <dbReference type="Proteomes" id="UP000246740"/>
    </source>
</evidence>
<keyword evidence="5" id="KW-1185">Reference proteome</keyword>
<dbReference type="STRING" id="1882483.A0A317XQX2"/>
<dbReference type="EMBL" id="KZ819193">
    <property type="protein sequence ID" value="PWZ00193.1"/>
    <property type="molecule type" value="Genomic_DNA"/>
</dbReference>
<evidence type="ECO:0000313" key="4">
    <source>
        <dbReference type="EMBL" id="PWZ00193.1"/>
    </source>
</evidence>
<organism evidence="4 5">
    <name type="scientific">Testicularia cyperi</name>
    <dbReference type="NCBI Taxonomy" id="1882483"/>
    <lineage>
        <taxon>Eukaryota</taxon>
        <taxon>Fungi</taxon>
        <taxon>Dikarya</taxon>
        <taxon>Basidiomycota</taxon>
        <taxon>Ustilaginomycotina</taxon>
        <taxon>Ustilaginomycetes</taxon>
        <taxon>Ustilaginales</taxon>
        <taxon>Anthracoideaceae</taxon>
        <taxon>Testicularia</taxon>
    </lineage>
</organism>
<evidence type="ECO:0000256" key="1">
    <source>
        <dbReference type="SAM" id="Phobius"/>
    </source>
</evidence>
<dbReference type="InParanoid" id="A0A317XQX2"/>
<proteinExistence type="predicted"/>
<keyword evidence="1" id="KW-0812">Transmembrane</keyword>
<evidence type="ECO:0000256" key="2">
    <source>
        <dbReference type="SAM" id="SignalP"/>
    </source>
</evidence>
<feature type="transmembrane region" description="Helical" evidence="1">
    <location>
        <begin position="284"/>
        <end position="302"/>
    </location>
</feature>
<sequence>MQPLSYVPLLAALLLLAQQAQAALAQPKLAYVLRSAKLALSTVDGSSRLSKDFSTSTDYALNHSPFDLSAPTLLENDDVVRLNFVLGVEEAGKKIAAAADKKDLPALGKQHVPHQAFVVLAEQTQLDAPNADAQHVWPLTVKPSTGRVSWSLRADRIPANLLRSQSPLRLSLLIANFPASSAAEAAYQPLQLPLMSLSPPEILRLAALESGSPLSPRAKAEIEQGFRGLPEHRHTFAVPPAETMPSKKISAVAAIITAVVPWLFLVSALGIISPSLEALTARKLILFLGLAGLETLAVQYWIGMTLFSMLPFLLAGGLFTIVVGRPALGELRRKRLATSS</sequence>
<keyword evidence="1" id="KW-1133">Transmembrane helix</keyword>
<evidence type="ECO:0000259" key="3">
    <source>
        <dbReference type="Pfam" id="PF25147"/>
    </source>
</evidence>
<protein>
    <recommendedName>
        <fullName evidence="3">Ribophorin II C-terminal domain-containing protein</fullName>
    </recommendedName>
</protein>
<keyword evidence="1" id="KW-0472">Membrane</keyword>
<dbReference type="AlphaFoldDB" id="A0A317XQX2"/>
<dbReference type="UniPathway" id="UPA00378"/>
<reference evidence="4 5" key="1">
    <citation type="journal article" date="2018" name="Mol. Biol. Evol.">
        <title>Broad Genomic Sampling Reveals a Smut Pathogenic Ancestry of the Fungal Clade Ustilaginomycotina.</title>
        <authorList>
            <person name="Kijpornyongpan T."/>
            <person name="Mondo S.J."/>
            <person name="Barry K."/>
            <person name="Sandor L."/>
            <person name="Lee J."/>
            <person name="Lipzen A."/>
            <person name="Pangilinan J."/>
            <person name="LaButti K."/>
            <person name="Hainaut M."/>
            <person name="Henrissat B."/>
            <person name="Grigoriev I.V."/>
            <person name="Spatafora J.W."/>
            <person name="Aime M.C."/>
        </authorList>
    </citation>
    <scope>NUCLEOTIDE SEQUENCE [LARGE SCALE GENOMIC DNA]</scope>
    <source>
        <strain evidence="4 5">MCA 3645</strain>
    </source>
</reference>
<feature type="transmembrane region" description="Helical" evidence="1">
    <location>
        <begin position="308"/>
        <end position="328"/>
    </location>
</feature>
<feature type="signal peptide" evidence="2">
    <location>
        <begin position="1"/>
        <end position="25"/>
    </location>
</feature>
<accession>A0A317XQX2</accession>
<feature type="transmembrane region" description="Helical" evidence="1">
    <location>
        <begin position="249"/>
        <end position="272"/>
    </location>
</feature>
<gene>
    <name evidence="4" type="ORF">BCV70DRAFT_200340</name>
</gene>
<dbReference type="Pfam" id="PF25147">
    <property type="entry name" value="Ribophorin_II_C"/>
    <property type="match status" value="1"/>
</dbReference>
<feature type="chain" id="PRO_5044231728" description="Ribophorin II C-terminal domain-containing protein" evidence="2">
    <location>
        <begin position="26"/>
        <end position="340"/>
    </location>
</feature>
<dbReference type="InterPro" id="IPR056790">
    <property type="entry name" value="Ribophorin_II_C"/>
</dbReference>